<dbReference type="RefSeq" id="WP_202722261.1">
    <property type="nucleotide sequence ID" value="NZ_BPEX01000027.1"/>
</dbReference>
<dbReference type="EMBL" id="JAESVD010000006">
    <property type="protein sequence ID" value="MBL4914017.1"/>
    <property type="molecule type" value="Genomic_DNA"/>
</dbReference>
<comment type="function">
    <text evidence="4 14">Catalyzes ATP-dependent phosphorylation of adenosylcobinamide and addition of GMP to adenosylcobinamide phosphate.</text>
</comment>
<evidence type="ECO:0000256" key="7">
    <source>
        <dbReference type="ARBA" id="ARBA00007490"/>
    </source>
</evidence>
<evidence type="ECO:0000256" key="5">
    <source>
        <dbReference type="ARBA" id="ARBA00004692"/>
    </source>
</evidence>
<dbReference type="Gene3D" id="3.40.50.300">
    <property type="entry name" value="P-loop containing nucleotide triphosphate hydrolases"/>
    <property type="match status" value="1"/>
</dbReference>
<keyword evidence="10 14" id="KW-0547">Nucleotide-binding</keyword>
<proteinExistence type="inferred from homology"/>
<evidence type="ECO:0000313" key="16">
    <source>
        <dbReference type="Proteomes" id="UP000604898"/>
    </source>
</evidence>
<dbReference type="EC" id="2.7.1.156" evidence="14"/>
<dbReference type="NCBIfam" id="NF004469">
    <property type="entry name" value="PRK05800.1"/>
    <property type="match status" value="1"/>
</dbReference>
<dbReference type="Pfam" id="PF02283">
    <property type="entry name" value="CobU"/>
    <property type="match status" value="1"/>
</dbReference>
<comment type="similarity">
    <text evidence="7 14">Belongs to the CobU/CobP family.</text>
</comment>
<dbReference type="PANTHER" id="PTHR34848:SF1">
    <property type="entry name" value="BIFUNCTIONAL ADENOSYLCOBALAMIN BIOSYNTHESIS PROTEIN COBU"/>
    <property type="match status" value="1"/>
</dbReference>
<dbReference type="SUPFAM" id="SSF52540">
    <property type="entry name" value="P-loop containing nucleoside triphosphate hydrolases"/>
    <property type="match status" value="1"/>
</dbReference>
<dbReference type="EC" id="2.7.7.62" evidence="14"/>
<comment type="catalytic activity">
    <reaction evidence="1 14">
        <text>adenosylcob(III)inamide + ATP = adenosylcob(III)inamide phosphate + ADP + H(+)</text>
        <dbReference type="Rhea" id="RHEA:15769"/>
        <dbReference type="ChEBI" id="CHEBI:2480"/>
        <dbReference type="ChEBI" id="CHEBI:15378"/>
        <dbReference type="ChEBI" id="CHEBI:30616"/>
        <dbReference type="ChEBI" id="CHEBI:58502"/>
        <dbReference type="ChEBI" id="CHEBI:456216"/>
        <dbReference type="EC" id="2.7.1.156"/>
    </reaction>
</comment>
<sequence>MKQLIIGGARSGKSRLAQDYAANWQAQTNGDVIIIATAEITEGAMAKRIAHHKSNRPIQWQVIETNLDLSQALLKHSQATNLILVDCLTLWLSNTLLSKRCWQHEKQALLNALQQLPGEVVFISNEVGQGVVPLGELSREFVDESGWLHQALAKQLDKVTMAVAGLPLVLKSPVHTQRDPNSVVNSTVANCSSVIRSANTKSLEA</sequence>
<comment type="catalytic activity">
    <reaction evidence="3">
        <text>adenosylcob(III)inamide + GTP = adenosylcob(III)inamide phosphate + GDP + H(+)</text>
        <dbReference type="Rhea" id="RHEA:15765"/>
        <dbReference type="ChEBI" id="CHEBI:2480"/>
        <dbReference type="ChEBI" id="CHEBI:15378"/>
        <dbReference type="ChEBI" id="CHEBI:37565"/>
        <dbReference type="ChEBI" id="CHEBI:58189"/>
        <dbReference type="ChEBI" id="CHEBI:58502"/>
        <dbReference type="EC" id="2.7.1.156"/>
    </reaction>
</comment>
<comment type="pathway">
    <text evidence="6 14">Cofactor biosynthesis; adenosylcobalamin biosynthesis; adenosylcobalamin from cob(II)yrinate a,c-diamide: step 5/7.</text>
</comment>
<dbReference type="Proteomes" id="UP000604898">
    <property type="component" value="Unassembled WGS sequence"/>
</dbReference>
<dbReference type="GO" id="GO:0043752">
    <property type="term" value="F:adenosylcobinamide kinase activity"/>
    <property type="evidence" value="ECO:0007669"/>
    <property type="project" value="UniProtKB-EC"/>
</dbReference>
<comment type="catalytic activity">
    <reaction evidence="2 14">
        <text>adenosylcob(III)inamide phosphate + GTP + H(+) = adenosylcob(III)inamide-GDP + diphosphate</text>
        <dbReference type="Rhea" id="RHEA:22712"/>
        <dbReference type="ChEBI" id="CHEBI:15378"/>
        <dbReference type="ChEBI" id="CHEBI:33019"/>
        <dbReference type="ChEBI" id="CHEBI:37565"/>
        <dbReference type="ChEBI" id="CHEBI:58502"/>
        <dbReference type="ChEBI" id="CHEBI:60487"/>
        <dbReference type="EC" id="2.7.7.62"/>
    </reaction>
</comment>
<evidence type="ECO:0000313" key="15">
    <source>
        <dbReference type="EMBL" id="MBL4914017.1"/>
    </source>
</evidence>
<keyword evidence="12 14" id="KW-0067">ATP-binding</keyword>
<evidence type="ECO:0000256" key="6">
    <source>
        <dbReference type="ARBA" id="ARBA00005159"/>
    </source>
</evidence>
<evidence type="ECO:0000256" key="3">
    <source>
        <dbReference type="ARBA" id="ARBA00001522"/>
    </source>
</evidence>
<organism evidence="15 16">
    <name type="scientific">Shewanella schlegeliana</name>
    <dbReference type="NCBI Taxonomy" id="190308"/>
    <lineage>
        <taxon>Bacteria</taxon>
        <taxon>Pseudomonadati</taxon>
        <taxon>Pseudomonadota</taxon>
        <taxon>Gammaproteobacteria</taxon>
        <taxon>Alteromonadales</taxon>
        <taxon>Shewanellaceae</taxon>
        <taxon>Shewanella</taxon>
    </lineage>
</organism>
<keyword evidence="11 14" id="KW-0418">Kinase</keyword>
<comment type="pathway">
    <text evidence="5 14">Cofactor biosynthesis; adenosylcobalamin biosynthesis; adenosylcobalamin from cob(II)yrinate a,c-diamide: step 6/7.</text>
</comment>
<accession>A0ABS1SZQ9</accession>
<dbReference type="GO" id="GO:0008820">
    <property type="term" value="F:cobinamide phosphate guanylyltransferase activity"/>
    <property type="evidence" value="ECO:0007669"/>
    <property type="project" value="UniProtKB-EC"/>
</dbReference>
<evidence type="ECO:0000256" key="12">
    <source>
        <dbReference type="ARBA" id="ARBA00022840"/>
    </source>
</evidence>
<name>A0ABS1SZQ9_9GAMM</name>
<dbReference type="InterPro" id="IPR003203">
    <property type="entry name" value="CobU/CobP"/>
</dbReference>
<gene>
    <name evidence="15" type="primary">cobU</name>
    <name evidence="15" type="ORF">JMA39_12910</name>
</gene>
<evidence type="ECO:0000256" key="10">
    <source>
        <dbReference type="ARBA" id="ARBA00022741"/>
    </source>
</evidence>
<reference evidence="15 16" key="1">
    <citation type="submission" date="2021-01" db="EMBL/GenBank/DDBJ databases">
        <title>Genome sequence of Shewanella schlegeliana JCM 11561.</title>
        <authorList>
            <person name="Zhang H."/>
            <person name="Li C."/>
        </authorList>
    </citation>
    <scope>NUCLEOTIDE SEQUENCE [LARGE SCALE GENOMIC DNA]</scope>
    <source>
        <strain evidence="15 16">JCM 11561</strain>
    </source>
</reference>
<keyword evidence="16" id="KW-1185">Reference proteome</keyword>
<evidence type="ECO:0000256" key="8">
    <source>
        <dbReference type="ARBA" id="ARBA00022573"/>
    </source>
</evidence>
<keyword evidence="9 14" id="KW-0808">Transferase</keyword>
<evidence type="ECO:0000256" key="9">
    <source>
        <dbReference type="ARBA" id="ARBA00022679"/>
    </source>
</evidence>
<evidence type="ECO:0000256" key="2">
    <source>
        <dbReference type="ARBA" id="ARBA00000711"/>
    </source>
</evidence>
<dbReference type="CDD" id="cd00544">
    <property type="entry name" value="CobU"/>
    <property type="match status" value="1"/>
</dbReference>
<evidence type="ECO:0000256" key="14">
    <source>
        <dbReference type="PIRNR" id="PIRNR006135"/>
    </source>
</evidence>
<keyword evidence="15" id="KW-0548">Nucleotidyltransferase</keyword>
<protein>
    <recommendedName>
        <fullName evidence="14">Bifunctional adenosylcobalamin biosynthesis protein</fullName>
        <ecNumber evidence="14">2.7.1.156</ecNumber>
        <ecNumber evidence="14">2.7.7.62</ecNumber>
    </recommendedName>
</protein>
<keyword evidence="13 14" id="KW-0342">GTP-binding</keyword>
<keyword evidence="8 14" id="KW-0169">Cobalamin biosynthesis</keyword>
<dbReference type="PIRSF" id="PIRSF006135">
    <property type="entry name" value="CobU"/>
    <property type="match status" value="1"/>
</dbReference>
<evidence type="ECO:0000256" key="1">
    <source>
        <dbReference type="ARBA" id="ARBA00000312"/>
    </source>
</evidence>
<dbReference type="PANTHER" id="PTHR34848">
    <property type="match status" value="1"/>
</dbReference>
<evidence type="ECO:0000256" key="4">
    <source>
        <dbReference type="ARBA" id="ARBA00003889"/>
    </source>
</evidence>
<comment type="caution">
    <text evidence="15">The sequence shown here is derived from an EMBL/GenBank/DDBJ whole genome shotgun (WGS) entry which is preliminary data.</text>
</comment>
<evidence type="ECO:0000256" key="11">
    <source>
        <dbReference type="ARBA" id="ARBA00022777"/>
    </source>
</evidence>
<dbReference type="InterPro" id="IPR027417">
    <property type="entry name" value="P-loop_NTPase"/>
</dbReference>
<evidence type="ECO:0000256" key="13">
    <source>
        <dbReference type="ARBA" id="ARBA00023134"/>
    </source>
</evidence>